<gene>
    <name evidence="1" type="ORF">JFN88_05770</name>
</gene>
<evidence type="ECO:0000313" key="2">
    <source>
        <dbReference type="Proteomes" id="UP000640274"/>
    </source>
</evidence>
<keyword evidence="2" id="KW-1185">Reference proteome</keyword>
<dbReference type="EMBL" id="JAELUP010000014">
    <property type="protein sequence ID" value="MBJ6360823.1"/>
    <property type="molecule type" value="Genomic_DNA"/>
</dbReference>
<protein>
    <submittedName>
        <fullName evidence="1">Uncharacterized protein</fullName>
    </submittedName>
</protein>
<comment type="caution">
    <text evidence="1">The sequence shown here is derived from an EMBL/GenBank/DDBJ whole genome shotgun (WGS) entry which is preliminary data.</text>
</comment>
<dbReference type="Proteomes" id="UP000640274">
    <property type="component" value="Unassembled WGS sequence"/>
</dbReference>
<organism evidence="1 2">
    <name type="scientific">Paenibacillus roseus</name>
    <dbReference type="NCBI Taxonomy" id="2798579"/>
    <lineage>
        <taxon>Bacteria</taxon>
        <taxon>Bacillati</taxon>
        <taxon>Bacillota</taxon>
        <taxon>Bacilli</taxon>
        <taxon>Bacillales</taxon>
        <taxon>Paenibacillaceae</taxon>
        <taxon>Paenibacillus</taxon>
    </lineage>
</organism>
<proteinExistence type="predicted"/>
<evidence type="ECO:0000313" key="1">
    <source>
        <dbReference type="EMBL" id="MBJ6360823.1"/>
    </source>
</evidence>
<reference evidence="1" key="1">
    <citation type="submission" date="2020-12" db="EMBL/GenBank/DDBJ databases">
        <authorList>
            <person name="Huq M.A."/>
        </authorList>
    </citation>
    <scope>NUCLEOTIDE SEQUENCE</scope>
    <source>
        <strain evidence="1">MAHUQ-46</strain>
    </source>
</reference>
<dbReference type="AlphaFoldDB" id="A0A934J5R4"/>
<accession>A0A934J5R4</accession>
<dbReference type="RefSeq" id="WP_199018484.1">
    <property type="nucleotide sequence ID" value="NZ_JAELUP010000014.1"/>
</dbReference>
<name>A0A934J5R4_9BACL</name>
<sequence length="89" mass="9863">MDQQLAQLIDKVLIFPRDLAYHVSMHISPSDADFVIFKKAPEEGPHEFVYIEGFRNVDTNADNLAAALEAVESILRGEYDREGGEAVAG</sequence>